<dbReference type="PANTHER" id="PTHR47025:SF2">
    <property type="entry name" value="AUTOIMMUNE REGULATOR"/>
    <property type="match status" value="1"/>
</dbReference>
<proteinExistence type="predicted"/>
<dbReference type="PANTHER" id="PTHR47025">
    <property type="entry name" value="AUTOIMMUNE REGULATOR"/>
    <property type="match status" value="1"/>
</dbReference>
<evidence type="ECO:0008006" key="4">
    <source>
        <dbReference type="Google" id="ProtNLM"/>
    </source>
</evidence>
<accession>A0A2S3ID24</accession>
<name>A0A2S3ID24_9POAL</name>
<dbReference type="Gramene" id="PAN41636">
    <property type="protein sequence ID" value="PAN41636"/>
    <property type="gene ID" value="PAHAL_8G058000"/>
</dbReference>
<dbReference type="AlphaFoldDB" id="A0A2S3ID24"/>
<protein>
    <recommendedName>
        <fullName evidence="4">Tify domain-containing protein</fullName>
    </recommendedName>
</protein>
<dbReference type="EMBL" id="CM008053">
    <property type="protein sequence ID" value="PAN41636.1"/>
    <property type="molecule type" value="Genomic_DNA"/>
</dbReference>
<evidence type="ECO:0000256" key="2">
    <source>
        <dbReference type="SAM" id="MobiDB-lite"/>
    </source>
</evidence>
<dbReference type="Proteomes" id="UP000243499">
    <property type="component" value="Chromosome 8"/>
</dbReference>
<gene>
    <name evidence="3" type="ORF">PAHAL_8G058000</name>
</gene>
<evidence type="ECO:0000256" key="1">
    <source>
        <dbReference type="SAM" id="Coils"/>
    </source>
</evidence>
<reference evidence="3" key="1">
    <citation type="submission" date="2018-04" db="EMBL/GenBank/DDBJ databases">
        <title>WGS assembly of Panicum hallii.</title>
        <authorList>
            <person name="Lovell J."/>
            <person name="Jenkins J."/>
            <person name="Lowry D."/>
            <person name="Mamidi S."/>
            <person name="Sreedasyam A."/>
            <person name="Weng X."/>
            <person name="Barry K."/>
            <person name="Bonette J."/>
            <person name="Campitelli B."/>
            <person name="Daum C."/>
            <person name="Gordon S."/>
            <person name="Gould B."/>
            <person name="Lipzen A."/>
            <person name="Macqueen A."/>
            <person name="Palacio-Mejia J."/>
            <person name="Plott C."/>
            <person name="Shakirov E."/>
            <person name="Shu S."/>
            <person name="Yoshinaga Y."/>
            <person name="Zane M."/>
            <person name="Rokhsar D."/>
            <person name="Grimwood J."/>
            <person name="Schmutz J."/>
            <person name="Juenger T."/>
        </authorList>
    </citation>
    <scope>NUCLEOTIDE SEQUENCE [LARGE SCALE GENOMIC DNA]</scope>
    <source>
        <strain evidence="3">FIL2</strain>
    </source>
</reference>
<organism evidence="3">
    <name type="scientific">Panicum hallii</name>
    <dbReference type="NCBI Taxonomy" id="206008"/>
    <lineage>
        <taxon>Eukaryota</taxon>
        <taxon>Viridiplantae</taxon>
        <taxon>Streptophyta</taxon>
        <taxon>Embryophyta</taxon>
        <taxon>Tracheophyta</taxon>
        <taxon>Spermatophyta</taxon>
        <taxon>Magnoliopsida</taxon>
        <taxon>Liliopsida</taxon>
        <taxon>Poales</taxon>
        <taxon>Poaceae</taxon>
        <taxon>PACMAD clade</taxon>
        <taxon>Panicoideae</taxon>
        <taxon>Panicodae</taxon>
        <taxon>Paniceae</taxon>
        <taxon>Panicinae</taxon>
        <taxon>Panicum</taxon>
        <taxon>Panicum sect. Panicum</taxon>
    </lineage>
</organism>
<feature type="region of interest" description="Disordered" evidence="2">
    <location>
        <begin position="1"/>
        <end position="22"/>
    </location>
</feature>
<evidence type="ECO:0000313" key="3">
    <source>
        <dbReference type="EMBL" id="PAN41636.1"/>
    </source>
</evidence>
<sequence>MDPRQDGSSPKPAGPSAHGDVLEAVPVPVVAAEPRPGQIPGGSGALSLAIPMPDVVPSQALDEEVAAVGGASAAMGGGHQEEASTAAADAAARIQTMVAVNDRFVPINDVKAMLQTGRFEGQQVTYKTKRHKLNLLHGVIRGVAYFCSCGDCDHNGKALSARAFEQHALKNRKETHNPNDHIILCSSNISLFEACRKLKEARNETILEATFDAIIKSHHEAVPKQNAEAPVTNTSADDSNLIDIVRNLEKRVESTEKRVENLQSHVDTIEKNIDFFCKEMVRYQELFQDLSKILGKFVDDM</sequence>
<keyword evidence="1" id="KW-0175">Coiled coil</keyword>
<feature type="coiled-coil region" evidence="1">
    <location>
        <begin position="245"/>
        <end position="272"/>
    </location>
</feature>